<organism evidence="2 3">
    <name type="scientific">Halobaculum magnesiiphilum</name>
    <dbReference type="NCBI Taxonomy" id="1017351"/>
    <lineage>
        <taxon>Archaea</taxon>
        <taxon>Methanobacteriati</taxon>
        <taxon>Methanobacteriota</taxon>
        <taxon>Stenosarchaea group</taxon>
        <taxon>Halobacteria</taxon>
        <taxon>Halobacteriales</taxon>
        <taxon>Haloferacaceae</taxon>
        <taxon>Halobaculum</taxon>
    </lineage>
</organism>
<dbReference type="AlphaFoldDB" id="A0A8T8WG71"/>
<reference evidence="2 3" key="1">
    <citation type="journal article" date="2021" name="Int. J. Syst. Evol. Microbiol.">
        <title>Halobaculum halophilum sp. nov. and Halobaculum salinum sp. nov., isolated from salt lake and saline soil.</title>
        <authorList>
            <person name="Cui H.L."/>
            <person name="Shi X.W."/>
            <person name="Yin X.M."/>
            <person name="Yang X.Y."/>
            <person name="Hou J."/>
            <person name="Zhu L."/>
        </authorList>
    </citation>
    <scope>NUCLEOTIDE SEQUENCE [LARGE SCALE GENOMIC DNA]</scope>
    <source>
        <strain evidence="2 3">NBRC 109044</strain>
    </source>
</reference>
<feature type="region of interest" description="Disordered" evidence="1">
    <location>
        <begin position="1"/>
        <end position="50"/>
    </location>
</feature>
<evidence type="ECO:0000313" key="2">
    <source>
        <dbReference type="EMBL" id="QZP38831.1"/>
    </source>
</evidence>
<dbReference type="Proteomes" id="UP000826254">
    <property type="component" value="Chromosome"/>
</dbReference>
<dbReference type="RefSeq" id="WP_222608630.1">
    <property type="nucleotide sequence ID" value="NZ_CP081958.1"/>
</dbReference>
<protein>
    <submittedName>
        <fullName evidence="2">DUF5813 family protein</fullName>
    </submittedName>
</protein>
<dbReference type="KEGG" id="hmp:K6T50_06755"/>
<feature type="compositionally biased region" description="Acidic residues" evidence="1">
    <location>
        <begin position="13"/>
        <end position="25"/>
    </location>
</feature>
<accession>A0A8T8WG71</accession>
<name>A0A8T8WG71_9EURY</name>
<dbReference type="EMBL" id="CP081958">
    <property type="protein sequence ID" value="QZP38831.1"/>
    <property type="molecule type" value="Genomic_DNA"/>
</dbReference>
<feature type="compositionally biased region" description="Basic and acidic residues" evidence="1">
    <location>
        <begin position="1"/>
        <end position="12"/>
    </location>
</feature>
<gene>
    <name evidence="2" type="ORF">K6T50_06755</name>
</gene>
<evidence type="ECO:0000256" key="1">
    <source>
        <dbReference type="SAM" id="MobiDB-lite"/>
    </source>
</evidence>
<dbReference type="GeneID" id="67210541"/>
<keyword evidence="3" id="KW-1185">Reference proteome</keyword>
<evidence type="ECO:0000313" key="3">
    <source>
        <dbReference type="Proteomes" id="UP000826254"/>
    </source>
</evidence>
<sequence length="194" mass="20092">MSDTDDTARADADSADADTDADGVDDNALPGRVRRAARDHDAVDADAPDGTLAITSTPFDAALAVAEAEDGRVEFDVTVSVPTLSAVAEDDVAAVVEDGWLDTFERRIAAVGDVTAAGHDLDPTVERRGDEVAVAESIRDVNERRGLNDAVAIVDFVEGTYVQGVIPGYEYGEPVTGLIGRARAAGGDEGSGAF</sequence>
<proteinExistence type="predicted"/>
<dbReference type="Pfam" id="PF19130">
    <property type="entry name" value="DUF5813"/>
    <property type="match status" value="1"/>
</dbReference>
<dbReference type="InterPro" id="IPR043851">
    <property type="entry name" value="DUF5813"/>
</dbReference>